<feature type="transmembrane region" description="Helical" evidence="1">
    <location>
        <begin position="37"/>
        <end position="60"/>
    </location>
</feature>
<dbReference type="InterPro" id="IPR030949">
    <property type="entry name" value="ECF_S_folate_fam"/>
</dbReference>
<evidence type="ECO:0000313" key="3">
    <source>
        <dbReference type="Proteomes" id="UP000323144"/>
    </source>
</evidence>
<feature type="transmembrane region" description="Helical" evidence="1">
    <location>
        <begin position="72"/>
        <end position="93"/>
    </location>
</feature>
<protein>
    <submittedName>
        <fullName evidence="2">Folate family ECF transporter S component</fullName>
    </submittedName>
</protein>
<proteinExistence type="predicted"/>
<feature type="transmembrane region" description="Helical" evidence="1">
    <location>
        <begin position="105"/>
        <end position="127"/>
    </location>
</feature>
<keyword evidence="1" id="KW-0812">Transmembrane</keyword>
<keyword evidence="1" id="KW-0472">Membrane</keyword>
<accession>A0A5B9Y2N5</accession>
<dbReference type="Pfam" id="PF07155">
    <property type="entry name" value="ECF-ribofla_trS"/>
    <property type="match status" value="1"/>
</dbReference>
<keyword evidence="3" id="KW-1185">Reference proteome</keyword>
<gene>
    <name evidence="2" type="ORF">SCHIN_v1c01000</name>
</gene>
<dbReference type="GO" id="GO:0022857">
    <property type="term" value="F:transmembrane transporter activity"/>
    <property type="evidence" value="ECO:0007669"/>
    <property type="project" value="InterPro"/>
</dbReference>
<dbReference type="RefSeq" id="WP_166507693.1">
    <property type="nucleotide sequence ID" value="NZ_CP043026.1"/>
</dbReference>
<dbReference type="NCBIfam" id="TIGR04518">
    <property type="entry name" value="ECF_S_folT_fam"/>
    <property type="match status" value="1"/>
</dbReference>
<feature type="transmembrane region" description="Helical" evidence="1">
    <location>
        <begin position="6"/>
        <end position="25"/>
    </location>
</feature>
<dbReference type="AlphaFoldDB" id="A0A5B9Y2N5"/>
<dbReference type="KEGG" id="schi:SCHIN_v1c01000"/>
<keyword evidence="1" id="KW-1133">Transmembrane helix</keyword>
<dbReference type="Gene3D" id="1.10.1760.20">
    <property type="match status" value="1"/>
</dbReference>
<reference evidence="2 3" key="1">
    <citation type="submission" date="2019-08" db="EMBL/GenBank/DDBJ databases">
        <title>Complete genome sequence of Spiroplasma chinense CCH (DSM 19755).</title>
        <authorList>
            <person name="Shen H.-Y."/>
            <person name="Lin Y.-C."/>
            <person name="Chou L."/>
            <person name="Kuo C.-H."/>
        </authorList>
    </citation>
    <scope>NUCLEOTIDE SEQUENCE [LARGE SCALE GENOMIC DNA]</scope>
    <source>
        <strain evidence="2 3">CCH</strain>
    </source>
</reference>
<feature type="transmembrane region" description="Helical" evidence="1">
    <location>
        <begin position="133"/>
        <end position="152"/>
    </location>
</feature>
<evidence type="ECO:0000313" key="2">
    <source>
        <dbReference type="EMBL" id="QEH61298.1"/>
    </source>
</evidence>
<name>A0A5B9Y2N5_9MOLU</name>
<dbReference type="EMBL" id="CP043026">
    <property type="protein sequence ID" value="QEH61298.1"/>
    <property type="molecule type" value="Genomic_DNA"/>
</dbReference>
<sequence>MNWYLITNIIGATGVALILVIALAMEGFTFKKISLKHITLISMFGAVSVILTNFIGYSIPIFGNVRLAFGDWIIFLLGSLFGPLCGVVSAISIDSLGSVIPNSYGYHVGYMFGKTLLGLFGSFVFITKSQNRIVLKVILYYSLAYIIQSLFLNQIWMMSWAGPAAWVDTIAKIIKLPIALPIYISFTYGSLKVIQPLLDRWPSESVWCFRTTKWASRKNVNM</sequence>
<dbReference type="InterPro" id="IPR009825">
    <property type="entry name" value="ECF_substrate-spec-like"/>
</dbReference>
<evidence type="ECO:0000256" key="1">
    <source>
        <dbReference type="SAM" id="Phobius"/>
    </source>
</evidence>
<dbReference type="Proteomes" id="UP000323144">
    <property type="component" value="Chromosome"/>
</dbReference>
<organism evidence="2 3">
    <name type="scientific">Spiroplasma chinense</name>
    <dbReference type="NCBI Taxonomy" id="216932"/>
    <lineage>
        <taxon>Bacteria</taxon>
        <taxon>Bacillati</taxon>
        <taxon>Mycoplasmatota</taxon>
        <taxon>Mollicutes</taxon>
        <taxon>Entomoplasmatales</taxon>
        <taxon>Spiroplasmataceae</taxon>
        <taxon>Spiroplasma</taxon>
    </lineage>
</organism>